<reference evidence="2" key="1">
    <citation type="submission" date="2023-07" db="EMBL/GenBank/DDBJ databases">
        <authorList>
            <consortium name="AG Swart"/>
            <person name="Singh M."/>
            <person name="Singh A."/>
            <person name="Seah K."/>
            <person name="Emmerich C."/>
        </authorList>
    </citation>
    <scope>NUCLEOTIDE SEQUENCE</scope>
    <source>
        <strain evidence="2">DP1</strain>
    </source>
</reference>
<accession>A0AAD1Y101</accession>
<feature type="chain" id="PRO_5042213326" description="Secreted protein" evidence="1">
    <location>
        <begin position="40"/>
        <end position="91"/>
    </location>
</feature>
<keyword evidence="1" id="KW-0732">Signal</keyword>
<protein>
    <recommendedName>
        <fullName evidence="4">Secreted protein</fullName>
    </recommendedName>
</protein>
<dbReference type="Proteomes" id="UP001295684">
    <property type="component" value="Unassembled WGS sequence"/>
</dbReference>
<keyword evidence="3" id="KW-1185">Reference proteome</keyword>
<organism evidence="2 3">
    <name type="scientific">Euplotes crassus</name>
    <dbReference type="NCBI Taxonomy" id="5936"/>
    <lineage>
        <taxon>Eukaryota</taxon>
        <taxon>Sar</taxon>
        <taxon>Alveolata</taxon>
        <taxon>Ciliophora</taxon>
        <taxon>Intramacronucleata</taxon>
        <taxon>Spirotrichea</taxon>
        <taxon>Hypotrichia</taxon>
        <taxon>Euplotida</taxon>
        <taxon>Euplotidae</taxon>
        <taxon>Moneuplotes</taxon>
    </lineage>
</organism>
<comment type="caution">
    <text evidence="2">The sequence shown here is derived from an EMBL/GenBank/DDBJ whole genome shotgun (WGS) entry which is preliminary data.</text>
</comment>
<name>A0AAD1Y101_EUPCR</name>
<proteinExistence type="predicted"/>
<sequence>MGVQSCISIHPSCSKMSCEPRAFAMLCIILLSTTSDTSCSCCLSHSLCCSPEHDLRVHRVELCFDLCCCLLFLVLHPRRLRQVHILKNKIL</sequence>
<feature type="signal peptide" evidence="1">
    <location>
        <begin position="1"/>
        <end position="39"/>
    </location>
</feature>
<dbReference type="EMBL" id="CAMPGE010025311">
    <property type="protein sequence ID" value="CAI2383081.1"/>
    <property type="molecule type" value="Genomic_DNA"/>
</dbReference>
<evidence type="ECO:0000256" key="1">
    <source>
        <dbReference type="SAM" id="SignalP"/>
    </source>
</evidence>
<evidence type="ECO:0008006" key="4">
    <source>
        <dbReference type="Google" id="ProtNLM"/>
    </source>
</evidence>
<dbReference type="AlphaFoldDB" id="A0AAD1Y101"/>
<gene>
    <name evidence="2" type="ORF">ECRASSUSDP1_LOCUS24572</name>
</gene>
<evidence type="ECO:0000313" key="3">
    <source>
        <dbReference type="Proteomes" id="UP001295684"/>
    </source>
</evidence>
<evidence type="ECO:0000313" key="2">
    <source>
        <dbReference type="EMBL" id="CAI2383081.1"/>
    </source>
</evidence>